<reference evidence="7 8" key="1">
    <citation type="submission" date="2007-10" db="EMBL/GenBank/DDBJ databases">
        <title>Complete sequence of Caldivirga maquilingensis IC-167.</title>
        <authorList>
            <consortium name="US DOE Joint Genome Institute"/>
            <person name="Copeland A."/>
            <person name="Lucas S."/>
            <person name="Lapidus A."/>
            <person name="Barry K."/>
            <person name="Glavina del Rio T."/>
            <person name="Dalin E."/>
            <person name="Tice H."/>
            <person name="Pitluck S."/>
            <person name="Saunders E."/>
            <person name="Brettin T."/>
            <person name="Bruce D."/>
            <person name="Detter J.C."/>
            <person name="Han C."/>
            <person name="Schmutz J."/>
            <person name="Larimer F."/>
            <person name="Land M."/>
            <person name="Hauser L."/>
            <person name="Kyrpides N."/>
            <person name="Ivanova N."/>
            <person name="Biddle J.F."/>
            <person name="Zhang Z."/>
            <person name="Fitz-Gibbon S.T."/>
            <person name="Lowe T.M."/>
            <person name="Saltikov C."/>
            <person name="House C.H."/>
            <person name="Richardson P."/>
        </authorList>
    </citation>
    <scope>NUCLEOTIDE SEQUENCE [LARGE SCALE GENOMIC DNA]</scope>
    <source>
        <strain evidence="8">ATCC 700844 / DSM 13496 / JCM 10307 / IC-167</strain>
    </source>
</reference>
<keyword evidence="2" id="KW-1003">Cell membrane</keyword>
<dbReference type="InterPro" id="IPR020948">
    <property type="entry name" value="P_starv_induced_PsiE-like"/>
</dbReference>
<dbReference type="AlphaFoldDB" id="A8M9U3"/>
<keyword evidence="5 6" id="KW-0472">Membrane</keyword>
<comment type="subcellular location">
    <subcellularLocation>
        <location evidence="1">Cell membrane</location>
        <topology evidence="1">Multi-pass membrane protein</topology>
    </subcellularLocation>
</comment>
<evidence type="ECO:0008006" key="9">
    <source>
        <dbReference type="Google" id="ProtNLM"/>
    </source>
</evidence>
<evidence type="ECO:0000256" key="1">
    <source>
        <dbReference type="ARBA" id="ARBA00004651"/>
    </source>
</evidence>
<feature type="transmembrane region" description="Helical" evidence="6">
    <location>
        <begin position="121"/>
        <end position="138"/>
    </location>
</feature>
<feature type="transmembrane region" description="Helical" evidence="6">
    <location>
        <begin position="21"/>
        <end position="39"/>
    </location>
</feature>
<feature type="transmembrane region" description="Helical" evidence="6">
    <location>
        <begin position="88"/>
        <end position="109"/>
    </location>
</feature>
<keyword evidence="3 6" id="KW-0812">Transmembrane</keyword>
<keyword evidence="8" id="KW-1185">Reference proteome</keyword>
<dbReference type="EMBL" id="CP000852">
    <property type="protein sequence ID" value="ABW02414.1"/>
    <property type="molecule type" value="Genomic_DNA"/>
</dbReference>
<name>A8M9U3_CALMQ</name>
<feature type="transmembrane region" description="Helical" evidence="6">
    <location>
        <begin position="59"/>
        <end position="81"/>
    </location>
</feature>
<evidence type="ECO:0000256" key="2">
    <source>
        <dbReference type="ARBA" id="ARBA00022475"/>
    </source>
</evidence>
<dbReference type="OrthoDB" id="382698at2157"/>
<gene>
    <name evidence="7" type="ordered locus">Cmaq_1591</name>
</gene>
<dbReference type="Proteomes" id="UP000001137">
    <property type="component" value="Chromosome"/>
</dbReference>
<evidence type="ECO:0000313" key="7">
    <source>
        <dbReference type="EMBL" id="ABW02414.1"/>
    </source>
</evidence>
<dbReference type="eggNOG" id="arCOG05622">
    <property type="taxonomic scope" value="Archaea"/>
</dbReference>
<dbReference type="Pfam" id="PF06146">
    <property type="entry name" value="PsiE"/>
    <property type="match status" value="1"/>
</dbReference>
<dbReference type="KEGG" id="cma:Cmaq_1591"/>
<sequence>MAKADLKSSITRILKIANISLYIIVIVFTGITSILSLYIAASDILKIIMNINSLTDINIINVLSALFLVVLTMELIDMFIIYMERGHIIVDMVIAIVLTAIARELLINYANIESMTLQRGIMLSAAILTLAISYWLVIKADSIKKT</sequence>
<dbReference type="RefSeq" id="WP_012186633.1">
    <property type="nucleotide sequence ID" value="NC_009954.1"/>
</dbReference>
<evidence type="ECO:0000256" key="3">
    <source>
        <dbReference type="ARBA" id="ARBA00022692"/>
    </source>
</evidence>
<proteinExistence type="predicted"/>
<organism evidence="7 8">
    <name type="scientific">Caldivirga maquilingensis (strain ATCC 700844 / DSM 13496 / JCM 10307 / IC-167)</name>
    <dbReference type="NCBI Taxonomy" id="397948"/>
    <lineage>
        <taxon>Archaea</taxon>
        <taxon>Thermoproteota</taxon>
        <taxon>Thermoprotei</taxon>
        <taxon>Thermoproteales</taxon>
        <taxon>Thermoproteaceae</taxon>
        <taxon>Caldivirga</taxon>
    </lineage>
</organism>
<dbReference type="GeneID" id="5709475"/>
<evidence type="ECO:0000256" key="4">
    <source>
        <dbReference type="ARBA" id="ARBA00022989"/>
    </source>
</evidence>
<evidence type="ECO:0000256" key="5">
    <source>
        <dbReference type="ARBA" id="ARBA00023136"/>
    </source>
</evidence>
<dbReference type="STRING" id="397948.Cmaq_1591"/>
<accession>A8M9U3</accession>
<evidence type="ECO:0000313" key="8">
    <source>
        <dbReference type="Proteomes" id="UP000001137"/>
    </source>
</evidence>
<dbReference type="HOGENOM" id="CLU_148443_0_0_2"/>
<evidence type="ECO:0000256" key="6">
    <source>
        <dbReference type="SAM" id="Phobius"/>
    </source>
</evidence>
<protein>
    <recommendedName>
        <fullName evidence="9">Phosphate-starvation-inducible E-like protein</fullName>
    </recommendedName>
</protein>
<keyword evidence="4 6" id="KW-1133">Transmembrane helix</keyword>
<dbReference type="GO" id="GO:0005886">
    <property type="term" value="C:plasma membrane"/>
    <property type="evidence" value="ECO:0007669"/>
    <property type="project" value="UniProtKB-SubCell"/>
</dbReference>